<keyword evidence="5" id="KW-1185">Reference proteome</keyword>
<feature type="coiled-coil region" evidence="1">
    <location>
        <begin position="63"/>
        <end position="118"/>
    </location>
</feature>
<keyword evidence="3" id="KW-0472">Membrane</keyword>
<evidence type="ECO:0000256" key="1">
    <source>
        <dbReference type="SAM" id="Coils"/>
    </source>
</evidence>
<name>A0ABV4HS18_9GAMM</name>
<protein>
    <submittedName>
        <fullName evidence="4">DUF6776 family protein</fullName>
    </submittedName>
</protein>
<evidence type="ECO:0000256" key="2">
    <source>
        <dbReference type="SAM" id="MobiDB-lite"/>
    </source>
</evidence>
<dbReference type="Pfam" id="PF20567">
    <property type="entry name" value="DUF6776"/>
    <property type="match status" value="1"/>
</dbReference>
<evidence type="ECO:0000313" key="4">
    <source>
        <dbReference type="EMBL" id="MEZ0475554.1"/>
    </source>
</evidence>
<evidence type="ECO:0000313" key="5">
    <source>
        <dbReference type="Proteomes" id="UP001566331"/>
    </source>
</evidence>
<accession>A0ABV4HS18</accession>
<feature type="region of interest" description="Disordered" evidence="2">
    <location>
        <begin position="1"/>
        <end position="29"/>
    </location>
</feature>
<dbReference type="RefSeq" id="WP_370563756.1">
    <property type="nucleotide sequence ID" value="NZ_JBFWIB010000005.1"/>
</dbReference>
<feature type="compositionally biased region" description="Low complexity" evidence="2">
    <location>
        <begin position="9"/>
        <end position="26"/>
    </location>
</feature>
<organism evidence="4 5">
    <name type="scientific">Luteimonas salinilitoris</name>
    <dbReference type="NCBI Taxonomy" id="3237697"/>
    <lineage>
        <taxon>Bacteria</taxon>
        <taxon>Pseudomonadati</taxon>
        <taxon>Pseudomonadota</taxon>
        <taxon>Gammaproteobacteria</taxon>
        <taxon>Lysobacterales</taxon>
        <taxon>Lysobacteraceae</taxon>
        <taxon>Luteimonas</taxon>
    </lineage>
</organism>
<keyword evidence="3" id="KW-0812">Transmembrane</keyword>
<comment type="caution">
    <text evidence="4">The sequence shown here is derived from an EMBL/GenBank/DDBJ whole genome shotgun (WGS) entry which is preliminary data.</text>
</comment>
<reference evidence="4 5" key="1">
    <citation type="submission" date="2024-07" db="EMBL/GenBank/DDBJ databases">
        <title>Luteimonas salilacus sp. nov., isolated from the shore soil of Salt Lake in Tibet of China.</title>
        <authorList>
            <person name="Zhang X."/>
            <person name="Li A."/>
        </authorList>
    </citation>
    <scope>NUCLEOTIDE SEQUENCE [LARGE SCALE GENOMIC DNA]</scope>
    <source>
        <strain evidence="4 5">B3-2-R+30</strain>
    </source>
</reference>
<sequence>MNDAPPPDASDAPAAPQPAPTAAAPAPHHDPHPRLTYILIAVLLVSLGFGAWGLSVVLGGRPAEDPRAQLRAQQAQIEDLEQRVTTLTRSDQISRDANRDLQSALTEREEEIAGLRADVAFYERFVGATAQRRGLSVHELLLQPSGDGVWHFTATLTQNLNRGAVSRGGLKLSIEGTRDGKLQRLDWVDLRQQHDAPPVEYSFKYFQQVEGDVLLPKGFSPVRVSAHLDPAGGAEVEQSFTWADATARSAPGA</sequence>
<evidence type="ECO:0000256" key="3">
    <source>
        <dbReference type="SAM" id="Phobius"/>
    </source>
</evidence>
<proteinExistence type="predicted"/>
<keyword evidence="3" id="KW-1133">Transmembrane helix</keyword>
<dbReference type="EMBL" id="JBFWIC010000018">
    <property type="protein sequence ID" value="MEZ0475554.1"/>
    <property type="molecule type" value="Genomic_DNA"/>
</dbReference>
<feature type="transmembrane region" description="Helical" evidence="3">
    <location>
        <begin position="35"/>
        <end position="58"/>
    </location>
</feature>
<dbReference type="InterPro" id="IPR046703">
    <property type="entry name" value="DUF6776"/>
</dbReference>
<dbReference type="Proteomes" id="UP001566331">
    <property type="component" value="Unassembled WGS sequence"/>
</dbReference>
<keyword evidence="1" id="KW-0175">Coiled coil</keyword>
<gene>
    <name evidence="4" type="ORF">AB6713_13165</name>
</gene>